<comment type="function">
    <text evidence="7">Hydrolysis of the deoxyribose N-glycosidic bond to excise 3-methyladenine from the damaged DNA polymer formed by alkylation lesions.</text>
</comment>
<organism evidence="10 11">
    <name type="scientific">Bacteroides luti</name>
    <dbReference type="NCBI Taxonomy" id="1297750"/>
    <lineage>
        <taxon>Bacteria</taxon>
        <taxon>Pseudomonadati</taxon>
        <taxon>Bacteroidota</taxon>
        <taxon>Bacteroidia</taxon>
        <taxon>Bacteroidales</taxon>
        <taxon>Bacteroidaceae</taxon>
        <taxon>Bacteroides</taxon>
    </lineage>
</organism>
<name>A0A1M5A9P6_9BACE</name>
<reference evidence="10 11" key="1">
    <citation type="submission" date="2016-11" db="EMBL/GenBank/DDBJ databases">
        <authorList>
            <person name="Jaros S."/>
            <person name="Januszkiewicz K."/>
            <person name="Wedrychowicz H."/>
        </authorList>
    </citation>
    <scope>NUCLEOTIDE SEQUENCE [LARGE SCALE GENOMIC DNA]</scope>
    <source>
        <strain evidence="10 11">DSM 26991</strain>
    </source>
</reference>
<dbReference type="PANTHER" id="PTHR30037:SF4">
    <property type="entry name" value="DNA-3-METHYLADENINE GLYCOSYLASE I"/>
    <property type="match status" value="1"/>
</dbReference>
<dbReference type="Proteomes" id="UP000184509">
    <property type="component" value="Unassembled WGS sequence"/>
</dbReference>
<keyword evidence="1 9" id="KW-0479">Metal-binding</keyword>
<dbReference type="InterPro" id="IPR052891">
    <property type="entry name" value="DNA-3mA_glycosylase"/>
</dbReference>
<dbReference type="InterPro" id="IPR005019">
    <property type="entry name" value="Adenine_glyco"/>
</dbReference>
<comment type="catalytic activity">
    <reaction evidence="6">
        <text>Hydrolysis of alkylated DNA, releasing 3-methyladenine.</text>
        <dbReference type="EC" id="3.2.2.20"/>
    </reaction>
</comment>
<feature type="binding site" evidence="9">
    <location>
        <position position="10"/>
    </location>
    <ligand>
        <name>Zn(2+)</name>
        <dbReference type="ChEBI" id="CHEBI:29105"/>
    </ligand>
</feature>
<sequence>MEQSIEIQRCGWCGTDPLYVQYHDEEWGREVTDDHKMFEFLVLESSQAGLSWSTILKKRENYRKTFADFDVQKVAQFTTEDVERLMQDSGIIRNKLKITSTISNARCFIEVQKEFGSFCSYLKNFLPEGKPIMNHWTSLDQIPASTELSDVISKDMKKRGFKFFGTTICYAHLQAVGYVNDHLEDCHYKIKD</sequence>
<dbReference type="EMBL" id="FQTV01000006">
    <property type="protein sequence ID" value="SHF26756.1"/>
    <property type="molecule type" value="Genomic_DNA"/>
</dbReference>
<keyword evidence="5" id="KW-0234">DNA repair</keyword>
<evidence type="ECO:0000256" key="3">
    <source>
        <dbReference type="ARBA" id="ARBA00022801"/>
    </source>
</evidence>
<evidence type="ECO:0000256" key="5">
    <source>
        <dbReference type="ARBA" id="ARBA00023204"/>
    </source>
</evidence>
<dbReference type="RefSeq" id="WP_073400907.1">
    <property type="nucleotide sequence ID" value="NZ_FQTV01000006.1"/>
</dbReference>
<keyword evidence="11" id="KW-1185">Reference proteome</keyword>
<feature type="binding site" evidence="9">
    <location>
        <position position="23"/>
    </location>
    <ligand>
        <name>Zn(2+)</name>
        <dbReference type="ChEBI" id="CHEBI:29105"/>
    </ligand>
</feature>
<dbReference type="GO" id="GO:0006284">
    <property type="term" value="P:base-excision repair"/>
    <property type="evidence" value="ECO:0007669"/>
    <property type="project" value="InterPro"/>
</dbReference>
<gene>
    <name evidence="10" type="ORF">SAMN05444405_106188</name>
</gene>
<dbReference type="EC" id="3.2.2.20" evidence="8"/>
<evidence type="ECO:0000313" key="10">
    <source>
        <dbReference type="EMBL" id="SHF26756.1"/>
    </source>
</evidence>
<dbReference type="Pfam" id="PF03352">
    <property type="entry name" value="Adenine_glyco"/>
    <property type="match status" value="1"/>
</dbReference>
<dbReference type="PANTHER" id="PTHR30037">
    <property type="entry name" value="DNA-3-METHYLADENINE GLYCOSYLASE 1"/>
    <property type="match status" value="1"/>
</dbReference>
<dbReference type="FunFam" id="1.10.340.30:FF:000009">
    <property type="entry name" value="DNA-3-methyladenine glycosylase I"/>
    <property type="match status" value="1"/>
</dbReference>
<evidence type="ECO:0000256" key="2">
    <source>
        <dbReference type="ARBA" id="ARBA00022763"/>
    </source>
</evidence>
<dbReference type="GO" id="GO:0008725">
    <property type="term" value="F:DNA-3-methyladenine glycosylase activity"/>
    <property type="evidence" value="ECO:0007669"/>
    <property type="project" value="UniProtKB-EC"/>
</dbReference>
<evidence type="ECO:0000256" key="9">
    <source>
        <dbReference type="PIRSR" id="PIRSR605019-1"/>
    </source>
</evidence>
<keyword evidence="3" id="KW-0378">Hydrolase</keyword>
<proteinExistence type="predicted"/>
<dbReference type="InterPro" id="IPR011257">
    <property type="entry name" value="DNA_glycosylase"/>
</dbReference>
<keyword evidence="4 9" id="KW-0862">Zinc</keyword>
<feature type="binding site" evidence="9">
    <location>
        <position position="186"/>
    </location>
    <ligand>
        <name>Zn(2+)</name>
        <dbReference type="ChEBI" id="CHEBI:29105"/>
    </ligand>
</feature>
<evidence type="ECO:0000256" key="8">
    <source>
        <dbReference type="ARBA" id="ARBA00066766"/>
    </source>
</evidence>
<keyword evidence="2" id="KW-0227">DNA damage</keyword>
<evidence type="ECO:0000256" key="1">
    <source>
        <dbReference type="ARBA" id="ARBA00022723"/>
    </source>
</evidence>
<dbReference type="STRING" id="1297750.SAMN05444405_106188"/>
<evidence type="ECO:0000256" key="6">
    <source>
        <dbReference type="ARBA" id="ARBA00052558"/>
    </source>
</evidence>
<evidence type="ECO:0000256" key="4">
    <source>
        <dbReference type="ARBA" id="ARBA00022833"/>
    </source>
</evidence>
<protein>
    <recommendedName>
        <fullName evidence="8">DNA-3-methyladenine glycosylase I</fullName>
        <ecNumber evidence="8">3.2.2.20</ecNumber>
    </recommendedName>
</protein>
<dbReference type="Gene3D" id="1.10.340.30">
    <property type="entry name" value="Hypothetical protein, domain 2"/>
    <property type="match status" value="1"/>
</dbReference>
<evidence type="ECO:0000313" key="11">
    <source>
        <dbReference type="Proteomes" id="UP000184509"/>
    </source>
</evidence>
<accession>A0A1M5A9P6</accession>
<dbReference type="SUPFAM" id="SSF48150">
    <property type="entry name" value="DNA-glycosylase"/>
    <property type="match status" value="1"/>
</dbReference>
<feature type="binding site" evidence="9">
    <location>
        <position position="182"/>
    </location>
    <ligand>
        <name>Zn(2+)</name>
        <dbReference type="ChEBI" id="CHEBI:29105"/>
    </ligand>
</feature>
<dbReference type="OrthoDB" id="9807664at2"/>
<dbReference type="AlphaFoldDB" id="A0A1M5A9P6"/>
<evidence type="ECO:0000256" key="7">
    <source>
        <dbReference type="ARBA" id="ARBA00057608"/>
    </source>
</evidence>
<dbReference type="GO" id="GO:0046872">
    <property type="term" value="F:metal ion binding"/>
    <property type="evidence" value="ECO:0007669"/>
    <property type="project" value="UniProtKB-KW"/>
</dbReference>